<feature type="transmembrane region" description="Helical" evidence="1">
    <location>
        <begin position="138"/>
        <end position="157"/>
    </location>
</feature>
<feature type="transmembrane region" description="Helical" evidence="1">
    <location>
        <begin position="188"/>
        <end position="208"/>
    </location>
</feature>
<name>D4LTI5_9FIRM</name>
<evidence type="ECO:0000313" key="2">
    <source>
        <dbReference type="EMBL" id="CBL24093.1"/>
    </source>
</evidence>
<reference evidence="2 3" key="1">
    <citation type="submission" date="2010-03" db="EMBL/GenBank/DDBJ databases">
        <title>The genome sequence of Ruminococcus obeum A2-162.</title>
        <authorList>
            <consortium name="metaHIT consortium -- http://www.metahit.eu/"/>
            <person name="Pajon A."/>
            <person name="Turner K."/>
            <person name="Parkhill J."/>
            <person name="Duncan S."/>
            <person name="Flint H."/>
        </authorList>
    </citation>
    <scope>NUCLEOTIDE SEQUENCE [LARGE SCALE GENOMIC DNA]</scope>
    <source>
        <strain evidence="2 3">A2-162</strain>
    </source>
</reference>
<evidence type="ECO:0000256" key="1">
    <source>
        <dbReference type="SAM" id="Phobius"/>
    </source>
</evidence>
<dbReference type="EMBL" id="FP929054">
    <property type="protein sequence ID" value="CBL24093.1"/>
    <property type="molecule type" value="Genomic_DNA"/>
</dbReference>
<feature type="transmembrane region" description="Helical" evidence="1">
    <location>
        <begin position="64"/>
        <end position="81"/>
    </location>
</feature>
<sequence>MIGKKRLVWLIIYFGVLIHLVSRCNFKGVYGAEFFLLLISYILVGGLFCFVVLNKADIFEPMPLVLLLLIGLFSIAPIELTANGTTELAGVNFMPGCIKVTFLYIFSSIAVTSGYYYKKILWKPREKGRIESLYNEKIIFWILIAIWIISMALGFWFQYKVRGMSIKYIISLGTQGVFSTENTTSASINFILNFSYSSIVPWLYLLFYYDNKIIKIITTFFMTTLFVICGWRNVIIIMVLAAICMYFIKNEKRPTMKQITLVIAIGLIFLGILGSTRGSLRTGVKVDDSAFEVKNVIDSVGYSLETNFNLYQPFYAIAMNYPSRHMYSFGKAIFWDTLVTIIPRVIWASKPQAWNNSLNTAMRISTNDIVVTKYGMAVPSIGEYYVDFGFCGTILFCFLMGMVLKRQVRFYRKKDRSFEDLIRYSITYGVLFVLVMRGATPNNFYYLIFLIWPNWIVKYISSKGKRM</sequence>
<evidence type="ECO:0008006" key="4">
    <source>
        <dbReference type="Google" id="ProtNLM"/>
    </source>
</evidence>
<dbReference type="RefSeq" id="WP_015542854.1">
    <property type="nucleotide sequence ID" value="NC_021022.1"/>
</dbReference>
<dbReference type="KEGG" id="rob:CK5_28330"/>
<feature type="transmembrane region" description="Helical" evidence="1">
    <location>
        <begin position="329"/>
        <end position="347"/>
    </location>
</feature>
<keyword evidence="1" id="KW-0812">Transmembrane</keyword>
<dbReference type="NCBIfam" id="TIGR04370">
    <property type="entry name" value="glyco_rpt_poly"/>
    <property type="match status" value="1"/>
</dbReference>
<keyword evidence="1" id="KW-1133">Transmembrane helix</keyword>
<evidence type="ECO:0000313" key="3">
    <source>
        <dbReference type="Proteomes" id="UP000008955"/>
    </source>
</evidence>
<feature type="transmembrane region" description="Helical" evidence="1">
    <location>
        <begin position="421"/>
        <end position="438"/>
    </location>
</feature>
<feature type="transmembrane region" description="Helical" evidence="1">
    <location>
        <begin position="254"/>
        <end position="273"/>
    </location>
</feature>
<dbReference type="Proteomes" id="UP000008955">
    <property type="component" value="Chromosome"/>
</dbReference>
<accession>D4LTI5</accession>
<dbReference type="AlphaFoldDB" id="D4LTI5"/>
<feature type="transmembrane region" description="Helical" evidence="1">
    <location>
        <begin position="93"/>
        <end position="117"/>
    </location>
</feature>
<feature type="transmembrane region" description="Helical" evidence="1">
    <location>
        <begin position="220"/>
        <end position="248"/>
    </location>
</feature>
<keyword evidence="3" id="KW-1185">Reference proteome</keyword>
<dbReference type="InterPro" id="IPR029468">
    <property type="entry name" value="O-ag_pol_Wzy"/>
</dbReference>
<feature type="transmembrane region" description="Helical" evidence="1">
    <location>
        <begin position="444"/>
        <end position="461"/>
    </location>
</feature>
<reference evidence="2 3" key="2">
    <citation type="submission" date="2010-03" db="EMBL/GenBank/DDBJ databases">
        <authorList>
            <person name="Pajon A."/>
        </authorList>
    </citation>
    <scope>NUCLEOTIDE SEQUENCE [LARGE SCALE GENOMIC DNA]</scope>
    <source>
        <strain evidence="2 3">A2-162</strain>
    </source>
</reference>
<proteinExistence type="predicted"/>
<dbReference type="PATRIC" id="fig|657314.3.peg.2703"/>
<dbReference type="HOGENOM" id="CLU_582294_0_0_9"/>
<feature type="transmembrane region" description="Helical" evidence="1">
    <location>
        <begin position="384"/>
        <end position="401"/>
    </location>
</feature>
<keyword evidence="1" id="KW-0472">Membrane</keyword>
<protein>
    <recommendedName>
        <fullName evidence="4">Oligosaccharide repeat unit polymerase</fullName>
    </recommendedName>
</protein>
<dbReference type="Pfam" id="PF14296">
    <property type="entry name" value="O-ag_pol_Wzy"/>
    <property type="match status" value="1"/>
</dbReference>
<feature type="transmembrane region" description="Helical" evidence="1">
    <location>
        <begin position="33"/>
        <end position="52"/>
    </location>
</feature>
<organism evidence="2 3">
    <name type="scientific">Blautia obeum A2-162</name>
    <dbReference type="NCBI Taxonomy" id="657314"/>
    <lineage>
        <taxon>Bacteria</taxon>
        <taxon>Bacillati</taxon>
        <taxon>Bacillota</taxon>
        <taxon>Clostridia</taxon>
        <taxon>Lachnospirales</taxon>
        <taxon>Lachnospiraceae</taxon>
        <taxon>Blautia</taxon>
    </lineage>
</organism>
<gene>
    <name evidence="2" type="ORF">CK5_28330</name>
</gene>